<dbReference type="Pfam" id="PF00501">
    <property type="entry name" value="AMP-binding"/>
    <property type="match status" value="1"/>
</dbReference>
<protein>
    <recommendedName>
        <fullName evidence="1">AMP-dependent synthetase/ligase domain-containing protein</fullName>
    </recommendedName>
</protein>
<sequence>MSRVLPLPGPDGRIDWRPLETWPSGQGYSHVKGAPMPEWNIPDPVYGRRFARGQAIDPTQVNSVFPDQGVTLTCHDMQTQAEGIGRHDMGLYSLGTEAGQPVAVALPNTAEAATSMVGIMSSGFILVFVSPSDAVELGRRLSATHCAALIVQRQYQGRDTIAMLESMPEAEGVIKVWRENQCYRDGKEVPQLD</sequence>
<evidence type="ECO:0000313" key="3">
    <source>
        <dbReference type="Proteomes" id="UP000265618"/>
    </source>
</evidence>
<name>A0A9K3CTV2_9EUKA</name>
<accession>A0A9K3CTV2</accession>
<dbReference type="Gene3D" id="3.40.50.980">
    <property type="match status" value="1"/>
</dbReference>
<keyword evidence="3" id="KW-1185">Reference proteome</keyword>
<dbReference type="Proteomes" id="UP000265618">
    <property type="component" value="Unassembled WGS sequence"/>
</dbReference>
<dbReference type="InterPro" id="IPR000873">
    <property type="entry name" value="AMP-dep_synth/lig_dom"/>
</dbReference>
<proteinExistence type="predicted"/>
<evidence type="ECO:0000313" key="2">
    <source>
        <dbReference type="EMBL" id="GIQ82417.1"/>
    </source>
</evidence>
<gene>
    <name evidence="2" type="ORF">KIPB_003548</name>
</gene>
<dbReference type="EMBL" id="BDIP01000687">
    <property type="protein sequence ID" value="GIQ82417.1"/>
    <property type="molecule type" value="Genomic_DNA"/>
</dbReference>
<reference evidence="2 3" key="1">
    <citation type="journal article" date="2018" name="PLoS ONE">
        <title>The draft genome of Kipferlia bialata reveals reductive genome evolution in fornicate parasites.</title>
        <authorList>
            <person name="Tanifuji G."/>
            <person name="Takabayashi S."/>
            <person name="Kume K."/>
            <person name="Takagi M."/>
            <person name="Nakayama T."/>
            <person name="Kamikawa R."/>
            <person name="Inagaki Y."/>
            <person name="Hashimoto T."/>
        </authorList>
    </citation>
    <scope>NUCLEOTIDE SEQUENCE [LARGE SCALE GENOMIC DNA]</scope>
    <source>
        <strain evidence="2">NY0173</strain>
    </source>
</reference>
<comment type="caution">
    <text evidence="2">The sequence shown here is derived from an EMBL/GenBank/DDBJ whole genome shotgun (WGS) entry which is preliminary data.</text>
</comment>
<feature type="domain" description="AMP-dependent synthetase/ligase" evidence="1">
    <location>
        <begin position="64"/>
        <end position="169"/>
    </location>
</feature>
<organism evidence="2 3">
    <name type="scientific">Kipferlia bialata</name>
    <dbReference type="NCBI Taxonomy" id="797122"/>
    <lineage>
        <taxon>Eukaryota</taxon>
        <taxon>Metamonada</taxon>
        <taxon>Carpediemonas-like organisms</taxon>
        <taxon>Kipferlia</taxon>
    </lineage>
</organism>
<dbReference type="AlphaFoldDB" id="A0A9K3CTV2"/>
<evidence type="ECO:0000259" key="1">
    <source>
        <dbReference type="Pfam" id="PF00501"/>
    </source>
</evidence>
<dbReference type="SUPFAM" id="SSF56801">
    <property type="entry name" value="Acetyl-CoA synthetase-like"/>
    <property type="match status" value="1"/>
</dbReference>